<dbReference type="GO" id="GO:0016787">
    <property type="term" value="F:hydrolase activity"/>
    <property type="evidence" value="ECO:0007669"/>
    <property type="project" value="UniProtKB-KW"/>
</dbReference>
<name>A0ABW0L2S3_9BURK</name>
<dbReference type="SUPFAM" id="SSF56601">
    <property type="entry name" value="beta-lactamase/transpeptidase-like"/>
    <property type="match status" value="1"/>
</dbReference>
<comment type="caution">
    <text evidence="3">The sequence shown here is derived from an EMBL/GenBank/DDBJ whole genome shotgun (WGS) entry which is preliminary data.</text>
</comment>
<dbReference type="PANTHER" id="PTHR46825">
    <property type="entry name" value="D-ALANYL-D-ALANINE-CARBOXYPEPTIDASE/ENDOPEPTIDASE AMPH"/>
    <property type="match status" value="1"/>
</dbReference>
<keyword evidence="3" id="KW-0378">Hydrolase</keyword>
<protein>
    <submittedName>
        <fullName evidence="3">Serine hydrolase</fullName>
    </submittedName>
</protein>
<dbReference type="InterPro" id="IPR001466">
    <property type="entry name" value="Beta-lactam-related"/>
</dbReference>
<dbReference type="InterPro" id="IPR012338">
    <property type="entry name" value="Beta-lactam/transpept-like"/>
</dbReference>
<keyword evidence="4" id="KW-1185">Reference proteome</keyword>
<accession>A0ABW0L2S3</accession>
<dbReference type="InterPro" id="IPR050491">
    <property type="entry name" value="AmpC-like"/>
</dbReference>
<proteinExistence type="predicted"/>
<dbReference type="Pfam" id="PF00144">
    <property type="entry name" value="Beta-lactamase"/>
    <property type="match status" value="1"/>
</dbReference>
<keyword evidence="1" id="KW-0732">Signal</keyword>
<dbReference type="PANTHER" id="PTHR46825:SF9">
    <property type="entry name" value="BETA-LACTAMASE-RELATED DOMAIN-CONTAINING PROTEIN"/>
    <property type="match status" value="1"/>
</dbReference>
<feature type="chain" id="PRO_5045928115" evidence="1">
    <location>
        <begin position="23"/>
        <end position="559"/>
    </location>
</feature>
<reference evidence="4" key="1">
    <citation type="journal article" date="2019" name="Int. J. Syst. Evol. Microbiol.">
        <title>The Global Catalogue of Microorganisms (GCM) 10K type strain sequencing project: providing services to taxonomists for standard genome sequencing and annotation.</title>
        <authorList>
            <consortium name="The Broad Institute Genomics Platform"/>
            <consortium name="The Broad Institute Genome Sequencing Center for Infectious Disease"/>
            <person name="Wu L."/>
            <person name="Ma J."/>
        </authorList>
    </citation>
    <scope>NUCLEOTIDE SEQUENCE [LARGE SCALE GENOMIC DNA]</scope>
    <source>
        <strain evidence="4">KACC 12649</strain>
    </source>
</reference>
<dbReference type="RefSeq" id="WP_379782600.1">
    <property type="nucleotide sequence ID" value="NZ_JBHSMU010000009.1"/>
</dbReference>
<gene>
    <name evidence="3" type="ORF">ACFPN5_09780</name>
</gene>
<feature type="domain" description="Beta-lactamase-related" evidence="2">
    <location>
        <begin position="52"/>
        <end position="355"/>
    </location>
</feature>
<feature type="signal peptide" evidence="1">
    <location>
        <begin position="1"/>
        <end position="22"/>
    </location>
</feature>
<evidence type="ECO:0000256" key="1">
    <source>
        <dbReference type="SAM" id="SignalP"/>
    </source>
</evidence>
<sequence length="559" mass="60143">MLKLSAVCVAVLVLLGAPMAGAQEAAAAAQPQQSQQALGAAIDASLKAYYKANEPGATVIVVKDGKTVFRKAYGMADTAANKPMSADMSLRLGSITKQFTAVAILMLAEEGKLALTDDITRFFPDYPTGGKKITVEHLLTHTSGIVSYTGKPGYMTGMAKDLGVAQMIDSFKNDPLEFEPGTRYRYNNSGYFLLGAIIEKVSGQPYAKFVEQRIFVPLGMQDTAYEGFERGKAPRALGHSSDGQAFGRSATLSMTQPYAAGSLVSSVDDLARWDAAISQGKLLKAASWQRAFTPYTLADGKSTGYGYGWEVRQLLGTQTIAHGGGINGFSTYAQRLPEHKVFVAVLSNADGGLVNPAVVANKAAAIAIGKPYREFKAVTLDAAVLERYAGVYEIEKSITRTFRRDGDTLTMQRSGRPPVRLNAYSPTGFYNPQGLEYFEFAQGDKGEVTGVTMVQDGNEVKHPRIGAAPAARQAVKIANASFDARVGRYQLAPSFILALSREGDRYYAQASGQPKLEIFPASETAFFSRDVEAEVRFDGADSSYLVLHQNGQQIKAAKL</sequence>
<dbReference type="Gene3D" id="3.40.710.10">
    <property type="entry name" value="DD-peptidase/beta-lactamase superfamily"/>
    <property type="match status" value="1"/>
</dbReference>
<dbReference type="EMBL" id="JBHSMU010000009">
    <property type="protein sequence ID" value="MFC5460098.1"/>
    <property type="molecule type" value="Genomic_DNA"/>
</dbReference>
<evidence type="ECO:0000313" key="3">
    <source>
        <dbReference type="EMBL" id="MFC5460098.1"/>
    </source>
</evidence>
<dbReference type="Proteomes" id="UP001596050">
    <property type="component" value="Unassembled WGS sequence"/>
</dbReference>
<evidence type="ECO:0000313" key="4">
    <source>
        <dbReference type="Proteomes" id="UP001596050"/>
    </source>
</evidence>
<evidence type="ECO:0000259" key="2">
    <source>
        <dbReference type="Pfam" id="PF00144"/>
    </source>
</evidence>
<organism evidence="3 4">
    <name type="scientific">Massilia niabensis</name>
    <dbReference type="NCBI Taxonomy" id="544910"/>
    <lineage>
        <taxon>Bacteria</taxon>
        <taxon>Pseudomonadati</taxon>
        <taxon>Pseudomonadota</taxon>
        <taxon>Betaproteobacteria</taxon>
        <taxon>Burkholderiales</taxon>
        <taxon>Oxalobacteraceae</taxon>
        <taxon>Telluria group</taxon>
        <taxon>Massilia</taxon>
    </lineage>
</organism>